<sequence length="294" mass="33952">MSARACDSCRRKSGQRSCLTADTFFCKFCDDLVQSTDPFPHGYERVCQAGPTWHQGFRKKPRTPRDKNSKKQETPMMSFNPLHVVPEIESDEPNTMSSNEQYYYQVPVFDPFSGTHTESEDPFDLKSMNGLILPSDLELADFAADMEALGMLDCGLNNLVKVEDENYEAVCDEHIDIHGKNKKSMKMLKLDYDGIIAGWDDDRSPWTTGNRPELDPNDCWLDCMDVNDRCCSGDMGTMMSTRLDVDREARVTRYREKRQTRLFSKKIRYEVRKLNAEKRPRMKGRFVKRTSFVA</sequence>
<dbReference type="EMBL" id="CM042021">
    <property type="protein sequence ID" value="KAI3817191.1"/>
    <property type="molecule type" value="Genomic_DNA"/>
</dbReference>
<comment type="caution">
    <text evidence="1">The sequence shown here is derived from an EMBL/GenBank/DDBJ whole genome shotgun (WGS) entry which is preliminary data.</text>
</comment>
<gene>
    <name evidence="1" type="ORF">L1987_10980</name>
</gene>
<reference evidence="1 2" key="2">
    <citation type="journal article" date="2022" name="Mol. Ecol. Resour.">
        <title>The genomes of chicory, endive, great burdock and yacon provide insights into Asteraceae paleo-polyploidization history and plant inulin production.</title>
        <authorList>
            <person name="Fan W."/>
            <person name="Wang S."/>
            <person name="Wang H."/>
            <person name="Wang A."/>
            <person name="Jiang F."/>
            <person name="Liu H."/>
            <person name="Zhao H."/>
            <person name="Xu D."/>
            <person name="Zhang Y."/>
        </authorList>
    </citation>
    <scope>NUCLEOTIDE SEQUENCE [LARGE SCALE GENOMIC DNA]</scope>
    <source>
        <strain evidence="2">cv. Yunnan</strain>
        <tissue evidence="1">Leaves</tissue>
    </source>
</reference>
<accession>A0ACB9JAM0</accession>
<evidence type="ECO:0000313" key="1">
    <source>
        <dbReference type="EMBL" id="KAI3817191.1"/>
    </source>
</evidence>
<dbReference type="Proteomes" id="UP001056120">
    <property type="component" value="Linkage Group LG04"/>
</dbReference>
<proteinExistence type="predicted"/>
<protein>
    <submittedName>
        <fullName evidence="1">Uncharacterized protein</fullName>
    </submittedName>
</protein>
<evidence type="ECO:0000313" key="2">
    <source>
        <dbReference type="Proteomes" id="UP001056120"/>
    </source>
</evidence>
<name>A0ACB9JAM0_9ASTR</name>
<keyword evidence="2" id="KW-1185">Reference proteome</keyword>
<organism evidence="1 2">
    <name type="scientific">Smallanthus sonchifolius</name>
    <dbReference type="NCBI Taxonomy" id="185202"/>
    <lineage>
        <taxon>Eukaryota</taxon>
        <taxon>Viridiplantae</taxon>
        <taxon>Streptophyta</taxon>
        <taxon>Embryophyta</taxon>
        <taxon>Tracheophyta</taxon>
        <taxon>Spermatophyta</taxon>
        <taxon>Magnoliopsida</taxon>
        <taxon>eudicotyledons</taxon>
        <taxon>Gunneridae</taxon>
        <taxon>Pentapetalae</taxon>
        <taxon>asterids</taxon>
        <taxon>campanulids</taxon>
        <taxon>Asterales</taxon>
        <taxon>Asteraceae</taxon>
        <taxon>Asteroideae</taxon>
        <taxon>Heliantheae alliance</taxon>
        <taxon>Millerieae</taxon>
        <taxon>Smallanthus</taxon>
    </lineage>
</organism>
<reference evidence="2" key="1">
    <citation type="journal article" date="2022" name="Mol. Ecol. Resour.">
        <title>The genomes of chicory, endive, great burdock and yacon provide insights into Asteraceae palaeo-polyploidization history and plant inulin production.</title>
        <authorList>
            <person name="Fan W."/>
            <person name="Wang S."/>
            <person name="Wang H."/>
            <person name="Wang A."/>
            <person name="Jiang F."/>
            <person name="Liu H."/>
            <person name="Zhao H."/>
            <person name="Xu D."/>
            <person name="Zhang Y."/>
        </authorList>
    </citation>
    <scope>NUCLEOTIDE SEQUENCE [LARGE SCALE GENOMIC DNA]</scope>
    <source>
        <strain evidence="2">cv. Yunnan</strain>
    </source>
</reference>